<dbReference type="AlphaFoldDB" id="A0A4P8R1R0"/>
<dbReference type="KEGG" id="brb:EH207_14290"/>
<dbReference type="Proteomes" id="UP000299580">
    <property type="component" value="Chromosome"/>
</dbReference>
<evidence type="ECO:0000313" key="1">
    <source>
        <dbReference type="EMBL" id="QCR09584.1"/>
    </source>
</evidence>
<dbReference type="EMBL" id="CP034035">
    <property type="protein sequence ID" value="QCR09584.1"/>
    <property type="molecule type" value="Genomic_DNA"/>
</dbReference>
<accession>A0A4P8R1R0</accession>
<sequence>MGHCVSKSSAPGFIPVSGGGIEGSASTSSGSTSWSNVVSNIKNPDGDSRVDTLIDMIGMIYDASKTLRERVNRVDREGGVSLRIVPDSDIGQSFGHAETRFPSREAVIAESTAQNAKGNYFRPLNIMLLELSNMSRAAEFKQVRDKFSQGLAGPERTAHDSEKVEYQTALDMGRYYKEAKSVIQSLDYGSPSLWVLDEYEDPRYSTFDAYFRTMCETGHTDAYRNNLQRYIDEHR</sequence>
<dbReference type="OrthoDB" id="6427998at2"/>
<name>A0A4P8R1R0_9GAMM</name>
<gene>
    <name evidence="1" type="ORF">EH207_14290</name>
</gene>
<proteinExistence type="predicted"/>
<keyword evidence="2" id="KW-1185">Reference proteome</keyword>
<evidence type="ECO:0000313" key="2">
    <source>
        <dbReference type="Proteomes" id="UP000299580"/>
    </source>
</evidence>
<reference evidence="1 2" key="1">
    <citation type="submission" date="2018-11" db="EMBL/GenBank/DDBJ databases">
        <title>Genome sequences of Brenneria nigrifluens and Brenneria rubrifaciens.</title>
        <authorList>
            <person name="Poret-Peterson A.T."/>
            <person name="McClean A.E."/>
            <person name="Kluepfel D.A."/>
        </authorList>
    </citation>
    <scope>NUCLEOTIDE SEQUENCE [LARGE SCALE GENOMIC DNA]</scope>
    <source>
        <strain evidence="1 2">6D370</strain>
    </source>
</reference>
<organism evidence="1 2">
    <name type="scientific">Brenneria rubrifaciens</name>
    <dbReference type="NCBI Taxonomy" id="55213"/>
    <lineage>
        <taxon>Bacteria</taxon>
        <taxon>Pseudomonadati</taxon>
        <taxon>Pseudomonadota</taxon>
        <taxon>Gammaproteobacteria</taxon>
        <taxon>Enterobacterales</taxon>
        <taxon>Pectobacteriaceae</taxon>
        <taxon>Brenneria</taxon>
    </lineage>
</organism>
<dbReference type="RefSeq" id="WP_137714590.1">
    <property type="nucleotide sequence ID" value="NZ_CP034035.1"/>
</dbReference>
<protein>
    <submittedName>
        <fullName evidence="1">Type III effector HopF2</fullName>
    </submittedName>
</protein>